<protein>
    <submittedName>
        <fullName evidence="3">Uncharacterized protein</fullName>
    </submittedName>
</protein>
<organism evidence="3 4">
    <name type="scientific">Microterricola viridarii</name>
    <dbReference type="NCBI Taxonomy" id="412690"/>
    <lineage>
        <taxon>Bacteria</taxon>
        <taxon>Bacillati</taxon>
        <taxon>Actinomycetota</taxon>
        <taxon>Actinomycetes</taxon>
        <taxon>Micrococcales</taxon>
        <taxon>Microbacteriaceae</taxon>
        <taxon>Microterricola</taxon>
    </lineage>
</organism>
<dbReference type="RefSeq" id="WP_083364125.1">
    <property type="nucleotide sequence ID" value="NZ_LT629742.1"/>
</dbReference>
<proteinExistence type="predicted"/>
<dbReference type="AlphaFoldDB" id="A0A1H1VG76"/>
<gene>
    <name evidence="3" type="ORF">SAMN04489834_2258</name>
</gene>
<accession>A0A1H1VG76</accession>
<feature type="region of interest" description="Disordered" evidence="1">
    <location>
        <begin position="40"/>
        <end position="64"/>
    </location>
</feature>
<feature type="transmembrane region" description="Helical" evidence="2">
    <location>
        <begin position="12"/>
        <end position="32"/>
    </location>
</feature>
<reference evidence="4" key="1">
    <citation type="submission" date="2016-10" db="EMBL/GenBank/DDBJ databases">
        <authorList>
            <person name="Varghese N."/>
            <person name="Submissions S."/>
        </authorList>
    </citation>
    <scope>NUCLEOTIDE SEQUENCE [LARGE SCALE GENOMIC DNA]</scope>
    <source>
        <strain evidence="4">DSM 21772</strain>
    </source>
</reference>
<keyword evidence="2" id="KW-0472">Membrane</keyword>
<keyword evidence="4" id="KW-1185">Reference proteome</keyword>
<evidence type="ECO:0000313" key="4">
    <source>
        <dbReference type="Proteomes" id="UP000181956"/>
    </source>
</evidence>
<evidence type="ECO:0000256" key="1">
    <source>
        <dbReference type="SAM" id="MobiDB-lite"/>
    </source>
</evidence>
<evidence type="ECO:0000256" key="2">
    <source>
        <dbReference type="SAM" id="Phobius"/>
    </source>
</evidence>
<dbReference type="STRING" id="412690.SAMN04489834_2258"/>
<dbReference type="EMBL" id="LT629742">
    <property type="protein sequence ID" value="SDS83834.1"/>
    <property type="molecule type" value="Genomic_DNA"/>
</dbReference>
<keyword evidence="2" id="KW-1133">Transmembrane helix</keyword>
<dbReference type="Proteomes" id="UP000181956">
    <property type="component" value="Chromosome I"/>
</dbReference>
<feature type="compositionally biased region" description="Low complexity" evidence="1">
    <location>
        <begin position="40"/>
        <end position="49"/>
    </location>
</feature>
<name>A0A1H1VG76_9MICO</name>
<sequence>MHVPHRRRPIIAIAGSTIALLMLTAIGVYGLFRGPSPAARPAPAANNGSFSSTVPDRVDQPQPVAVTSDPKLFARSVARALFTWDTRHEGGPGPWAQVLVDAADVDEAAAVASDVRGFLPGVEMWQRLGTYGTRQWLELRSVAVPDAWSTALEQAAPGQLPRGATALKVVGTRHRAGTWDTELVRTDRSVSFTIFVACPGVDPCVLLRLSQLDRPLE</sequence>
<evidence type="ECO:0000313" key="3">
    <source>
        <dbReference type="EMBL" id="SDS83834.1"/>
    </source>
</evidence>
<keyword evidence="2" id="KW-0812">Transmembrane</keyword>
<dbReference type="OrthoDB" id="3239891at2"/>